<dbReference type="InterPro" id="IPR026847">
    <property type="entry name" value="VPS13"/>
</dbReference>
<organism evidence="4 5">
    <name type="scientific">Schistosoma mattheei</name>
    <dbReference type="NCBI Taxonomy" id="31246"/>
    <lineage>
        <taxon>Eukaryota</taxon>
        <taxon>Metazoa</taxon>
        <taxon>Spiralia</taxon>
        <taxon>Lophotrochozoa</taxon>
        <taxon>Platyhelminthes</taxon>
        <taxon>Trematoda</taxon>
        <taxon>Digenea</taxon>
        <taxon>Strigeidida</taxon>
        <taxon>Schistosomatoidea</taxon>
        <taxon>Schistosomatidae</taxon>
        <taxon>Schistosoma</taxon>
    </lineage>
</organism>
<proteinExistence type="inferred from homology"/>
<dbReference type="InterPro" id="IPR026854">
    <property type="entry name" value="VPS13_N"/>
</dbReference>
<dbReference type="PANTHER" id="PTHR16166">
    <property type="entry name" value="VACUOLAR PROTEIN SORTING-ASSOCIATED PROTEIN VPS13"/>
    <property type="match status" value="1"/>
</dbReference>
<evidence type="ECO:0000256" key="2">
    <source>
        <dbReference type="ARBA" id="ARBA00022448"/>
    </source>
</evidence>
<dbReference type="GO" id="GO:0006623">
    <property type="term" value="P:protein targeting to vacuole"/>
    <property type="evidence" value="ECO:0007669"/>
    <property type="project" value="TreeGrafter"/>
</dbReference>
<evidence type="ECO:0000313" key="4">
    <source>
        <dbReference type="Proteomes" id="UP000050791"/>
    </source>
</evidence>
<dbReference type="Pfam" id="PF12624">
    <property type="entry name" value="VPS13_N"/>
    <property type="match status" value="2"/>
</dbReference>
<evidence type="ECO:0000259" key="3">
    <source>
        <dbReference type="Pfam" id="PF12624"/>
    </source>
</evidence>
<accession>A0AA85BHG1</accession>
<evidence type="ECO:0000313" key="5">
    <source>
        <dbReference type="WBParaSite" id="SMTH1_52140.1"/>
    </source>
</evidence>
<feature type="domain" description="Chorein N-terminal" evidence="3">
    <location>
        <begin position="2"/>
        <end position="190"/>
    </location>
</feature>
<feature type="domain" description="Chorein N-terminal" evidence="3">
    <location>
        <begin position="209"/>
        <end position="578"/>
    </location>
</feature>
<protein>
    <recommendedName>
        <fullName evidence="3">Chorein N-terminal domain-containing protein</fullName>
    </recommendedName>
</protein>
<dbReference type="AlphaFoldDB" id="A0AA85BHG1"/>
<comment type="similarity">
    <text evidence="1">Belongs to the VPS13 family.</text>
</comment>
<reference evidence="5" key="1">
    <citation type="submission" date="2023-11" db="UniProtKB">
        <authorList>
            <consortium name="WormBaseParasite"/>
        </authorList>
    </citation>
    <scope>IDENTIFICATION</scope>
</reference>
<dbReference type="Proteomes" id="UP000050791">
    <property type="component" value="Unassembled WGS sequence"/>
</dbReference>
<name>A0AA85BHG1_9TREM</name>
<keyword evidence="2" id="KW-0813">Transport</keyword>
<sequence>MVFESLVVELINRYLGSYIEALNASQLKIGLLGGNAQLDNLDIKANAFDDLDLPVKVLQGHISSLTLKIPFKNLFTEPTIAELKGLYVLIVPNIAVEYDEAKEKRYAKESKQKELVSLETARLKPKHSNDSKADSFGEKLAAQVIKNLQISIKDIHIRYEDSFSIPNRTFSLGLTLSELTFQTVDADFTELQSLVAVCIQRCFGGKISREYIAIWRKKLSGDKLSQAQLANLEAYEEFLDVFNIVLCRQQAELQFNASKQKQGQKANSKSGGWFSWFSRGSAVGSDDVESSSEGDLMKRLETEMTSEEKAHLFAVIDYSESAASGVSGSAINFPISYVSSSVAVTLRQLSLVLLDDKLSDPNVLKFSVNKLTADVKQRAGDQALAVSLRLDSLEALGAQPTLKESYLAKSSIKPVLITSHVNQLLSDGNNQAGTTSKPSHLLCIDFEKNPLDRKADQCISIQADALQIVYDAETVNRIVHFFTPPKDVYLQELSNTVLSSFEEVKEVTTTGLKHLATNRSYTDVHIDIKPSYFILPDSGIYRSDCRLLLVDLGSFTVNSSRTSVPPVCKTVRDQASSNDENKMILPEKLMQKNPFRRFLVN</sequence>
<dbReference type="WBParaSite" id="SMTH1_52140.1">
    <property type="protein sequence ID" value="SMTH1_52140.1"/>
    <property type="gene ID" value="SMTH1_52140"/>
</dbReference>
<dbReference type="PANTHER" id="PTHR16166:SF93">
    <property type="entry name" value="INTERMEMBRANE LIPID TRANSFER PROTEIN VPS13"/>
    <property type="match status" value="1"/>
</dbReference>
<dbReference type="GO" id="GO:0045053">
    <property type="term" value="P:protein retention in Golgi apparatus"/>
    <property type="evidence" value="ECO:0007669"/>
    <property type="project" value="TreeGrafter"/>
</dbReference>
<evidence type="ECO:0000256" key="1">
    <source>
        <dbReference type="ARBA" id="ARBA00006545"/>
    </source>
</evidence>